<feature type="signal peptide" evidence="1">
    <location>
        <begin position="1"/>
        <end position="31"/>
    </location>
</feature>
<name>A0A9K3Q3K5_9STRA</name>
<organism evidence="4 5">
    <name type="scientific">Nitzschia inconspicua</name>
    <dbReference type="NCBI Taxonomy" id="303405"/>
    <lineage>
        <taxon>Eukaryota</taxon>
        <taxon>Sar</taxon>
        <taxon>Stramenopiles</taxon>
        <taxon>Ochrophyta</taxon>
        <taxon>Bacillariophyta</taxon>
        <taxon>Bacillariophyceae</taxon>
        <taxon>Bacillariophycidae</taxon>
        <taxon>Bacillariales</taxon>
        <taxon>Bacillariaceae</taxon>
        <taxon>Nitzschia</taxon>
    </lineage>
</organism>
<keyword evidence="4" id="KW-0689">Ribosomal protein</keyword>
<dbReference type="GO" id="GO:0005840">
    <property type="term" value="C:ribosome"/>
    <property type="evidence" value="ECO:0007669"/>
    <property type="project" value="UniProtKB-KW"/>
</dbReference>
<proteinExistence type="predicted"/>
<dbReference type="Pfam" id="PF00583">
    <property type="entry name" value="Acetyltransf_1"/>
    <property type="match status" value="1"/>
</dbReference>
<dbReference type="InterPro" id="IPR000182">
    <property type="entry name" value="GNAT_dom"/>
</dbReference>
<gene>
    <name evidence="3" type="ORF">IV203_004831</name>
    <name evidence="4" type="ORF">IV203_029749</name>
</gene>
<evidence type="ECO:0000313" key="5">
    <source>
        <dbReference type="Proteomes" id="UP000693970"/>
    </source>
</evidence>
<dbReference type="PROSITE" id="PS51186">
    <property type="entry name" value="GNAT"/>
    <property type="match status" value="1"/>
</dbReference>
<dbReference type="EMBL" id="JAGRRH010000053">
    <property type="protein sequence ID" value="KAG7338576.1"/>
    <property type="molecule type" value="Genomic_DNA"/>
</dbReference>
<reference evidence="4" key="2">
    <citation type="submission" date="2021-04" db="EMBL/GenBank/DDBJ databases">
        <authorList>
            <person name="Podell S."/>
        </authorList>
    </citation>
    <scope>NUCLEOTIDE SEQUENCE</scope>
    <source>
        <strain evidence="4">Hildebrandi</strain>
    </source>
</reference>
<keyword evidence="4" id="KW-0687">Ribonucleoprotein</keyword>
<dbReference type="Proteomes" id="UP000693970">
    <property type="component" value="Unassembled WGS sequence"/>
</dbReference>
<dbReference type="GO" id="GO:0016747">
    <property type="term" value="F:acyltransferase activity, transferring groups other than amino-acyl groups"/>
    <property type="evidence" value="ECO:0007669"/>
    <property type="project" value="InterPro"/>
</dbReference>
<dbReference type="AlphaFoldDB" id="A0A9K3Q3K5"/>
<accession>A0A9K3Q3K5</accession>
<evidence type="ECO:0000313" key="4">
    <source>
        <dbReference type="EMBL" id="KAG7367079.1"/>
    </source>
</evidence>
<comment type="caution">
    <text evidence="4">The sequence shown here is derived from an EMBL/GenBank/DDBJ whole genome shotgun (WGS) entry which is preliminary data.</text>
</comment>
<dbReference type="PANTHER" id="PTHR43617">
    <property type="entry name" value="L-AMINO ACID N-ACETYLTRANSFERASE"/>
    <property type="match status" value="1"/>
</dbReference>
<evidence type="ECO:0000256" key="1">
    <source>
        <dbReference type="SAM" id="SignalP"/>
    </source>
</evidence>
<evidence type="ECO:0000259" key="2">
    <source>
        <dbReference type="PROSITE" id="PS51186"/>
    </source>
</evidence>
<dbReference type="InterPro" id="IPR050276">
    <property type="entry name" value="MshD_Acetyltransferase"/>
</dbReference>
<feature type="chain" id="PRO_5039844563" evidence="1">
    <location>
        <begin position="32"/>
        <end position="345"/>
    </location>
</feature>
<keyword evidence="5" id="KW-1185">Reference proteome</keyword>
<evidence type="ECO:0000313" key="3">
    <source>
        <dbReference type="EMBL" id="KAG7338576.1"/>
    </source>
</evidence>
<reference evidence="4" key="1">
    <citation type="journal article" date="2021" name="Sci. Rep.">
        <title>Diploid genomic architecture of Nitzschia inconspicua, an elite biomass production diatom.</title>
        <authorList>
            <person name="Oliver A."/>
            <person name="Podell S."/>
            <person name="Pinowska A."/>
            <person name="Traller J.C."/>
            <person name="Smith S.R."/>
            <person name="McClure R."/>
            <person name="Beliaev A."/>
            <person name="Bohutskyi P."/>
            <person name="Hill E.A."/>
            <person name="Rabines A."/>
            <person name="Zheng H."/>
            <person name="Allen L.Z."/>
            <person name="Kuo A."/>
            <person name="Grigoriev I.V."/>
            <person name="Allen A.E."/>
            <person name="Hazlebeck D."/>
            <person name="Allen E.E."/>
        </authorList>
    </citation>
    <scope>NUCLEOTIDE SEQUENCE</scope>
    <source>
        <strain evidence="4">Hildebrandi</strain>
    </source>
</reference>
<protein>
    <submittedName>
        <fullName evidence="4">SSU 30S ribosomal protein S18P alanine acetyltransferase</fullName>
    </submittedName>
</protein>
<sequence>MSNRRRLVFFAIVALLDALVILQSEFTPTLALVVTSPRWEGDRTHELPRSMVGVSEETNASHPKLQLRIRSTATEDIPTISTILSRALLKEEEKPRHKFEPQPAFNFKRKMEFLRTKAGVVSLLHSRMEAIAVGRKIWQMVSSESSLKGLDEKDKLRYLWSSDIFRNKLEKACKLSDEPHSWKNYNFACAPERMERLFHKMLTAENVATGEIIGFCEVAMLSQPKHWCSVDGSNEVTERSFTEESVPTIVNLVTSAKYRRRGVASSIVRSASRFVGIQGCSKELALYVEQNNKGAVQLYERLGFKTKNDNANQLYMKAAVAKQATGSEEDFKHRFFRSRKYRMAK</sequence>
<feature type="domain" description="N-acetyltransferase" evidence="2">
    <location>
        <begin position="154"/>
        <end position="345"/>
    </location>
</feature>
<dbReference type="OrthoDB" id="47017at2759"/>
<keyword evidence="1" id="KW-0732">Signal</keyword>
<dbReference type="EMBL" id="JAGRRH010000007">
    <property type="protein sequence ID" value="KAG7367079.1"/>
    <property type="molecule type" value="Genomic_DNA"/>
</dbReference>